<dbReference type="InterPro" id="IPR036369">
    <property type="entry name" value="HIPIP_sf"/>
</dbReference>
<dbReference type="EMBL" id="QNRK01000009">
    <property type="protein sequence ID" value="RBP14399.1"/>
    <property type="molecule type" value="Genomic_DNA"/>
</dbReference>
<dbReference type="GO" id="GO:0051539">
    <property type="term" value="F:4 iron, 4 sulfur cluster binding"/>
    <property type="evidence" value="ECO:0007669"/>
    <property type="project" value="UniProtKB-KW"/>
</dbReference>
<evidence type="ECO:0000256" key="6">
    <source>
        <dbReference type="ARBA" id="ARBA00023014"/>
    </source>
</evidence>
<reference evidence="9 10" key="1">
    <citation type="submission" date="2018-06" db="EMBL/GenBank/DDBJ databases">
        <title>Genomic Encyclopedia of Type Strains, Phase IV (KMG-IV): sequencing the most valuable type-strain genomes for metagenomic binning, comparative biology and taxonomic classification.</title>
        <authorList>
            <person name="Goeker M."/>
        </authorList>
    </citation>
    <scope>NUCLEOTIDE SEQUENCE [LARGE SCALE GENOMIC DNA]</scope>
    <source>
        <strain evidence="9 10">DSM 24875</strain>
    </source>
</reference>
<dbReference type="GO" id="GO:0009055">
    <property type="term" value="F:electron transfer activity"/>
    <property type="evidence" value="ECO:0007669"/>
    <property type="project" value="InterPro"/>
</dbReference>
<keyword evidence="3" id="KW-0479">Metal-binding</keyword>
<evidence type="ECO:0000256" key="5">
    <source>
        <dbReference type="ARBA" id="ARBA00023004"/>
    </source>
</evidence>
<comment type="caution">
    <text evidence="9">The sequence shown here is derived from an EMBL/GenBank/DDBJ whole genome shotgun (WGS) entry which is preliminary data.</text>
</comment>
<dbReference type="RefSeq" id="WP_147262718.1">
    <property type="nucleotide sequence ID" value="NZ_QNRK01000009.1"/>
</dbReference>
<keyword evidence="1" id="KW-0813">Transport</keyword>
<evidence type="ECO:0000256" key="2">
    <source>
        <dbReference type="ARBA" id="ARBA00022485"/>
    </source>
</evidence>
<evidence type="ECO:0000256" key="1">
    <source>
        <dbReference type="ARBA" id="ARBA00022448"/>
    </source>
</evidence>
<evidence type="ECO:0000256" key="7">
    <source>
        <dbReference type="SAM" id="SignalP"/>
    </source>
</evidence>
<dbReference type="AlphaFoldDB" id="A0A366FL05"/>
<keyword evidence="7" id="KW-0732">Signal</keyword>
<evidence type="ECO:0000313" key="10">
    <source>
        <dbReference type="Proteomes" id="UP000253529"/>
    </source>
</evidence>
<keyword evidence="2" id="KW-0004">4Fe-4S</keyword>
<organism evidence="9 10">
    <name type="scientific">Roseiarcus fermentans</name>
    <dbReference type="NCBI Taxonomy" id="1473586"/>
    <lineage>
        <taxon>Bacteria</taxon>
        <taxon>Pseudomonadati</taxon>
        <taxon>Pseudomonadota</taxon>
        <taxon>Alphaproteobacteria</taxon>
        <taxon>Hyphomicrobiales</taxon>
        <taxon>Roseiarcaceae</taxon>
        <taxon>Roseiarcus</taxon>
    </lineage>
</organism>
<protein>
    <recommendedName>
        <fullName evidence="8">High potential iron-sulfur proteins family profile domain-containing protein</fullName>
    </recommendedName>
</protein>
<dbReference type="GO" id="GO:0046872">
    <property type="term" value="F:metal ion binding"/>
    <property type="evidence" value="ECO:0007669"/>
    <property type="project" value="UniProtKB-KW"/>
</dbReference>
<name>A0A366FL05_9HYPH</name>
<feature type="signal peptide" evidence="7">
    <location>
        <begin position="1"/>
        <end position="33"/>
    </location>
</feature>
<keyword evidence="6" id="KW-0411">Iron-sulfur</keyword>
<dbReference type="GO" id="GO:0019646">
    <property type="term" value="P:aerobic electron transport chain"/>
    <property type="evidence" value="ECO:0007669"/>
    <property type="project" value="InterPro"/>
</dbReference>
<keyword evidence="5" id="KW-0408">Iron</keyword>
<evidence type="ECO:0000313" key="9">
    <source>
        <dbReference type="EMBL" id="RBP14399.1"/>
    </source>
</evidence>
<feature type="chain" id="PRO_5016983527" description="High potential iron-sulfur proteins family profile domain-containing protein" evidence="7">
    <location>
        <begin position="34"/>
        <end position="90"/>
    </location>
</feature>
<dbReference type="PROSITE" id="PS51373">
    <property type="entry name" value="HIPIP"/>
    <property type="match status" value="1"/>
</dbReference>
<gene>
    <name evidence="9" type="ORF">DFR50_109153</name>
</gene>
<proteinExistence type="predicted"/>
<dbReference type="Gene3D" id="4.10.490.10">
    <property type="entry name" value="High potential iron-sulphur protein"/>
    <property type="match status" value="1"/>
</dbReference>
<dbReference type="OrthoDB" id="5334781at2"/>
<sequence>MSECGKGVSRRTVLLAAAGAVPVLAMMTGSAQALMAQAAAGYKTEPKTMADGSKRDCEGCNFFVAPNKCKMVDGEISPTGYCNLWVKKPA</sequence>
<keyword evidence="10" id="KW-1185">Reference proteome</keyword>
<dbReference type="InterPro" id="IPR006311">
    <property type="entry name" value="TAT_signal"/>
</dbReference>
<dbReference type="PROSITE" id="PS51318">
    <property type="entry name" value="TAT"/>
    <property type="match status" value="1"/>
</dbReference>
<keyword evidence="4" id="KW-0249">Electron transport</keyword>
<dbReference type="InterPro" id="IPR000170">
    <property type="entry name" value="High_potential_FeS_prot"/>
</dbReference>
<evidence type="ECO:0000256" key="4">
    <source>
        <dbReference type="ARBA" id="ARBA00022982"/>
    </source>
</evidence>
<dbReference type="Proteomes" id="UP000253529">
    <property type="component" value="Unassembled WGS sequence"/>
</dbReference>
<accession>A0A366FL05</accession>
<evidence type="ECO:0000259" key="8">
    <source>
        <dbReference type="PROSITE" id="PS51373"/>
    </source>
</evidence>
<evidence type="ECO:0000256" key="3">
    <source>
        <dbReference type="ARBA" id="ARBA00022723"/>
    </source>
</evidence>
<dbReference type="SUPFAM" id="SSF57652">
    <property type="entry name" value="HIPIP (high potential iron protein)"/>
    <property type="match status" value="1"/>
</dbReference>
<feature type="domain" description="High potential iron-sulfur proteins family profile" evidence="8">
    <location>
        <begin position="23"/>
        <end position="90"/>
    </location>
</feature>